<evidence type="ECO:0000313" key="2">
    <source>
        <dbReference type="EMBL" id="KAG2102188.1"/>
    </source>
</evidence>
<gene>
    <name evidence="2" type="ORF">F5147DRAFT_838772</name>
</gene>
<dbReference type="AlphaFoldDB" id="A0A9P7F0U1"/>
<proteinExistence type="predicted"/>
<dbReference type="EMBL" id="JABBWM010000048">
    <property type="protein sequence ID" value="KAG2102188.1"/>
    <property type="molecule type" value="Genomic_DNA"/>
</dbReference>
<dbReference type="Proteomes" id="UP000823399">
    <property type="component" value="Unassembled WGS sequence"/>
</dbReference>
<sequence length="130" mass="13927">MSDQNQLRDSRSGPPPHIEIPNEPNATERPVRSKLSRFLGKVTNGAIKKISRSNLKDSCSRDPVPPIVIEIQDAPPGAKQGADPQSALRDTNDAAKGMNLLSGRVTSGLSTAQKASTDLGDACKFEDTYL</sequence>
<dbReference type="OrthoDB" id="2670913at2759"/>
<feature type="region of interest" description="Disordered" evidence="1">
    <location>
        <begin position="72"/>
        <end position="91"/>
    </location>
</feature>
<organism evidence="2 3">
    <name type="scientific">Suillus discolor</name>
    <dbReference type="NCBI Taxonomy" id="1912936"/>
    <lineage>
        <taxon>Eukaryota</taxon>
        <taxon>Fungi</taxon>
        <taxon>Dikarya</taxon>
        <taxon>Basidiomycota</taxon>
        <taxon>Agaricomycotina</taxon>
        <taxon>Agaricomycetes</taxon>
        <taxon>Agaricomycetidae</taxon>
        <taxon>Boletales</taxon>
        <taxon>Suillineae</taxon>
        <taxon>Suillaceae</taxon>
        <taxon>Suillus</taxon>
    </lineage>
</organism>
<feature type="compositionally biased region" description="Basic and acidic residues" evidence="1">
    <location>
        <begin position="1"/>
        <end position="11"/>
    </location>
</feature>
<dbReference type="GeneID" id="64706438"/>
<evidence type="ECO:0000256" key="1">
    <source>
        <dbReference type="SAM" id="MobiDB-lite"/>
    </source>
</evidence>
<feature type="region of interest" description="Disordered" evidence="1">
    <location>
        <begin position="1"/>
        <end position="32"/>
    </location>
</feature>
<reference evidence="2" key="1">
    <citation type="journal article" date="2020" name="New Phytol.">
        <title>Comparative genomics reveals dynamic genome evolution in host specialist ectomycorrhizal fungi.</title>
        <authorList>
            <person name="Lofgren L.A."/>
            <person name="Nguyen N.H."/>
            <person name="Vilgalys R."/>
            <person name="Ruytinx J."/>
            <person name="Liao H.L."/>
            <person name="Branco S."/>
            <person name="Kuo A."/>
            <person name="LaButti K."/>
            <person name="Lipzen A."/>
            <person name="Andreopoulos W."/>
            <person name="Pangilinan J."/>
            <person name="Riley R."/>
            <person name="Hundley H."/>
            <person name="Na H."/>
            <person name="Barry K."/>
            <person name="Grigoriev I.V."/>
            <person name="Stajich J.E."/>
            <person name="Kennedy P.G."/>
        </authorList>
    </citation>
    <scope>NUCLEOTIDE SEQUENCE</scope>
    <source>
        <strain evidence="2">FC423</strain>
    </source>
</reference>
<protein>
    <submittedName>
        <fullName evidence="2">Uncharacterized protein</fullName>
    </submittedName>
</protein>
<comment type="caution">
    <text evidence="2">The sequence shown here is derived from an EMBL/GenBank/DDBJ whole genome shotgun (WGS) entry which is preliminary data.</text>
</comment>
<evidence type="ECO:0000313" key="3">
    <source>
        <dbReference type="Proteomes" id="UP000823399"/>
    </source>
</evidence>
<name>A0A9P7F0U1_9AGAM</name>
<accession>A0A9P7F0U1</accession>
<dbReference type="RefSeq" id="XP_041290054.1">
    <property type="nucleotide sequence ID" value="XM_041444179.1"/>
</dbReference>
<keyword evidence="3" id="KW-1185">Reference proteome</keyword>